<dbReference type="SMART" id="SM01383">
    <property type="entry name" value="Ribosomal_L2"/>
    <property type="match status" value="1"/>
</dbReference>
<dbReference type="SUPFAM" id="SSF50249">
    <property type="entry name" value="Nucleic acid-binding proteins"/>
    <property type="match status" value="1"/>
</dbReference>
<feature type="domain" description="Large ribosomal subunit protein uL2 C-terminal" evidence="8">
    <location>
        <begin position="100"/>
        <end position="228"/>
    </location>
</feature>
<dbReference type="GO" id="GO:0016740">
    <property type="term" value="F:transferase activity"/>
    <property type="evidence" value="ECO:0007669"/>
    <property type="project" value="InterPro"/>
</dbReference>
<dbReference type="InterPro" id="IPR014722">
    <property type="entry name" value="Rib_uL2_dom2"/>
</dbReference>
<keyword evidence="6" id="KW-0687">Ribonucleoprotein</keyword>
<accession>Q9G4C8</accession>
<dbReference type="InterPro" id="IPR008991">
    <property type="entry name" value="Translation_prot_SH3-like_sf"/>
</dbReference>
<dbReference type="EMBL" id="AF288091">
    <property type="protein sequence ID" value="AAG23672.1"/>
    <property type="molecule type" value="Genomic_DNA"/>
</dbReference>
<keyword evidence="5 10" id="KW-0689">Ribosomal protein</keyword>
<dbReference type="GO" id="GO:0015934">
    <property type="term" value="C:large ribosomal subunit"/>
    <property type="evidence" value="ECO:0007669"/>
    <property type="project" value="InterPro"/>
</dbReference>
<evidence type="ECO:0000256" key="6">
    <source>
        <dbReference type="ARBA" id="ARBA00023274"/>
    </source>
</evidence>
<dbReference type="AlphaFoldDB" id="Q9G4C8"/>
<dbReference type="SUPFAM" id="SSF50104">
    <property type="entry name" value="Translation proteins SH3-like domain"/>
    <property type="match status" value="1"/>
</dbReference>
<keyword evidence="4" id="KW-0934">Plastid</keyword>
<dbReference type="PROSITE" id="PS00467">
    <property type="entry name" value="RIBOSOMAL_L2"/>
    <property type="match status" value="1"/>
</dbReference>
<evidence type="ECO:0000313" key="10">
    <source>
        <dbReference type="EMBL" id="AAG23672.1"/>
    </source>
</evidence>
<proteinExistence type="inferred from homology"/>
<evidence type="ECO:0000256" key="1">
    <source>
        <dbReference type="ARBA" id="ARBA00004229"/>
    </source>
</evidence>
<dbReference type="GO" id="GO:0003723">
    <property type="term" value="F:RNA binding"/>
    <property type="evidence" value="ECO:0007669"/>
    <property type="project" value="InterPro"/>
</dbReference>
<organism evidence="10">
    <name type="scientific">Thraustochytrium aureum</name>
    <dbReference type="NCBI Taxonomy" id="42467"/>
    <lineage>
        <taxon>Eukaryota</taxon>
        <taxon>Sar</taxon>
        <taxon>Stramenopiles</taxon>
        <taxon>Bigyra</taxon>
        <taxon>Labyrinthulomycetes</taxon>
        <taxon>Thraustochytrida</taxon>
        <taxon>Thraustochytriidae</taxon>
        <taxon>Thraustochytrium</taxon>
    </lineage>
</organism>
<dbReference type="PANTHER" id="PTHR13691:SF5">
    <property type="entry name" value="LARGE RIBOSOMAL SUBUNIT PROTEIN UL2M"/>
    <property type="match status" value="1"/>
</dbReference>
<dbReference type="InterPro" id="IPR014726">
    <property type="entry name" value="Ribosomal_uL2_dom3"/>
</dbReference>
<dbReference type="PANTHER" id="PTHR13691">
    <property type="entry name" value="RIBOSOMAL PROTEIN L2"/>
    <property type="match status" value="1"/>
</dbReference>
<dbReference type="Gene3D" id="2.40.50.140">
    <property type="entry name" value="Nucleic acid-binding proteins"/>
    <property type="match status" value="1"/>
</dbReference>
<comment type="similarity">
    <text evidence="2">Belongs to the universal ribosomal protein uL2 family.</text>
</comment>
<dbReference type="GO" id="GO:0009507">
    <property type="term" value="C:chloroplast"/>
    <property type="evidence" value="ECO:0007669"/>
    <property type="project" value="UniProtKB-SubCell"/>
</dbReference>
<dbReference type="InterPro" id="IPR002171">
    <property type="entry name" value="Ribosomal_uL2"/>
</dbReference>
<gene>
    <name evidence="10" type="primary">rpl2</name>
</gene>
<dbReference type="GO" id="GO:0002181">
    <property type="term" value="P:cytoplasmic translation"/>
    <property type="evidence" value="ECO:0007669"/>
    <property type="project" value="TreeGrafter"/>
</dbReference>
<keyword evidence="10" id="KW-0496">Mitochondrion</keyword>
<evidence type="ECO:0000256" key="3">
    <source>
        <dbReference type="ARBA" id="ARBA00022528"/>
    </source>
</evidence>
<reference evidence="10" key="1">
    <citation type="submission" date="2000-12" db="EMBL/GenBank/DDBJ databases">
        <title>Phylogenetic relationships of stramenopile algae, based on complete mitochondrial genome sequences.</title>
        <authorList>
            <person name="Burger G."/>
            <person name="Lang B.F."/>
            <person name="Gray W.M.M.W."/>
        </authorList>
    </citation>
    <scope>NUCLEOTIDE SEQUENCE</scope>
</reference>
<dbReference type="Pfam" id="PF03947">
    <property type="entry name" value="Ribosomal_L2_C"/>
    <property type="match status" value="1"/>
</dbReference>
<feature type="region of interest" description="Disordered" evidence="7">
    <location>
        <begin position="199"/>
        <end position="236"/>
    </location>
</feature>
<dbReference type="GO" id="GO:0003735">
    <property type="term" value="F:structural constituent of ribosome"/>
    <property type="evidence" value="ECO:0007669"/>
    <property type="project" value="InterPro"/>
</dbReference>
<dbReference type="SMART" id="SM01382">
    <property type="entry name" value="Ribosomal_L2_C"/>
    <property type="match status" value="1"/>
</dbReference>
<dbReference type="Gene3D" id="4.10.950.10">
    <property type="entry name" value="Ribosomal protein L2, domain 3"/>
    <property type="match status" value="1"/>
</dbReference>
<dbReference type="PIRSF" id="PIRSF002158">
    <property type="entry name" value="Ribosomal_L2"/>
    <property type="match status" value="1"/>
</dbReference>
<dbReference type="InterPro" id="IPR022671">
    <property type="entry name" value="Ribosomal_uL2_CS"/>
</dbReference>
<evidence type="ECO:0000256" key="7">
    <source>
        <dbReference type="SAM" id="MobiDB-lite"/>
    </source>
</evidence>
<evidence type="ECO:0000256" key="2">
    <source>
        <dbReference type="ARBA" id="ARBA00005636"/>
    </source>
</evidence>
<comment type="subcellular location">
    <subcellularLocation>
        <location evidence="1">Plastid</location>
        <location evidence="1">Chloroplast</location>
    </subcellularLocation>
</comment>
<dbReference type="InterPro" id="IPR022669">
    <property type="entry name" value="Ribosomal_uL2_C"/>
</dbReference>
<sequence length="236" mass="26526">MNINLFKIGKKNSSGRNNQGRITSRHRGGGHKRKLLKIDFFRKPSHNSFKVLNFFYDPNRSCKVIIVHNVHTFQPRIVLAPKGAFQGINLFDFTKENPSNSIGCSQFFHNINVGSYVYSIQSTPNSKMTFIRSAGSQGQVVKKDHYFTFVKIPSSEVKKFSSNCRACLGQVGNESHFLSSLMKAGESRWRNKRPKVRGVAMNPVDHPHGGGEGKGRVGRHPVSPWGKLTLGKKTRK</sequence>
<dbReference type="FunFam" id="4.10.950.10:FF:000001">
    <property type="entry name" value="50S ribosomal protein L2"/>
    <property type="match status" value="1"/>
</dbReference>
<feature type="domain" description="Large ribosomal subunit protein uL2 RNA-binding" evidence="9">
    <location>
        <begin position="15"/>
        <end position="89"/>
    </location>
</feature>
<dbReference type="InterPro" id="IPR005880">
    <property type="entry name" value="Ribosomal_uL2_bac/org-type"/>
</dbReference>
<geneLocation type="mitochondrion" evidence="10"/>
<dbReference type="InterPro" id="IPR012340">
    <property type="entry name" value="NA-bd_OB-fold"/>
</dbReference>
<keyword evidence="3" id="KW-0150">Chloroplast</keyword>
<evidence type="ECO:0000259" key="9">
    <source>
        <dbReference type="SMART" id="SM01383"/>
    </source>
</evidence>
<evidence type="ECO:0000256" key="4">
    <source>
        <dbReference type="ARBA" id="ARBA00022640"/>
    </source>
</evidence>
<evidence type="ECO:0000256" key="5">
    <source>
        <dbReference type="ARBA" id="ARBA00022980"/>
    </source>
</evidence>
<dbReference type="InterPro" id="IPR022666">
    <property type="entry name" value="Ribosomal_uL2_RNA-bd_dom"/>
</dbReference>
<protein>
    <submittedName>
        <fullName evidence="10">Ribosomal protein L2</fullName>
    </submittedName>
</protein>
<evidence type="ECO:0000259" key="8">
    <source>
        <dbReference type="SMART" id="SM01382"/>
    </source>
</evidence>
<dbReference type="Gene3D" id="2.30.30.30">
    <property type="match status" value="1"/>
</dbReference>
<dbReference type="Pfam" id="PF00181">
    <property type="entry name" value="Ribosomal_L2_N"/>
    <property type="match status" value="1"/>
</dbReference>
<name>Q9G4C8_9STRA</name>
<feature type="compositionally biased region" description="Basic and acidic residues" evidence="7">
    <location>
        <begin position="205"/>
        <end position="215"/>
    </location>
</feature>
<dbReference type="NCBIfam" id="TIGR01171">
    <property type="entry name" value="rplB_bact"/>
    <property type="match status" value="1"/>
</dbReference>